<dbReference type="RefSeq" id="WP_248955553.1">
    <property type="nucleotide sequence ID" value="NZ_JAKIKU010000004.1"/>
</dbReference>
<dbReference type="PANTHER" id="PTHR43353:SF3">
    <property type="entry name" value="ALDEHYDE DEHYDROGENASE-RELATED"/>
    <property type="match status" value="1"/>
</dbReference>
<sequence>MTNSVTNDVTSTITGQHFINGCWTGDANAFNSFNPVTNTPLDWQFANANQQEIDKAVKAAQSAFCQYRAKSPVQRADFLDAIADELQIDIAIITTAANLESGLPMARVQGETGRTCNQLRLFAATLREPLDPKFVDVANPERAPLPKADTRLSVLPIGPVAVFGASNFPLAFSTAGGDTASALAAGCPVIVKGHPAHPATSELVSRAIEKAIIRCDMPAGVFSLVQGATPNVSTMLVSHSGIKAVGFTGSLKVGRILADLCAARPVPIPFYGELGSTNPQFILSDILASNAEKLAETQVQSMIMGHGQFCTSPGVVIAIKGAALNRYIATMAETIAALPASAMLTPGIASSYQSQVDALLKSDNVELIAQGQSAEASHLTCPTAARVSAQAFLSSTQLQQEIFGPCAVIVECSDAAEMLTIATELEGQLTATIHGHEAELAQSQQLIEAVAFNVGRIIFNQMPTGVEVCHSMNHGGPYPASTDSRTTSVGSQAMKRFERPICYQNMPESLLPNDLKNDSVKIINF</sequence>
<evidence type="ECO:0000256" key="1">
    <source>
        <dbReference type="ARBA" id="ARBA00023002"/>
    </source>
</evidence>
<dbReference type="Gene3D" id="3.40.605.10">
    <property type="entry name" value="Aldehyde Dehydrogenase, Chain A, domain 1"/>
    <property type="match status" value="1"/>
</dbReference>
<proteinExistence type="predicted"/>
<dbReference type="PANTHER" id="PTHR43353">
    <property type="entry name" value="SUCCINATE-SEMIALDEHYDE DEHYDROGENASE, MITOCHONDRIAL"/>
    <property type="match status" value="1"/>
</dbReference>
<dbReference type="InterPro" id="IPR015590">
    <property type="entry name" value="Aldehyde_DH_dom"/>
</dbReference>
<protein>
    <submittedName>
        <fullName evidence="3">Aldehyde dehydrogenase (NADP(+))</fullName>
    </submittedName>
</protein>
<keyword evidence="1" id="KW-0560">Oxidoreductase</keyword>
<dbReference type="Gene3D" id="3.40.309.10">
    <property type="entry name" value="Aldehyde Dehydrogenase, Chain A, domain 2"/>
    <property type="match status" value="1"/>
</dbReference>
<dbReference type="EMBL" id="JAKIKU010000004">
    <property type="protein sequence ID" value="MCL1045537.1"/>
    <property type="molecule type" value="Genomic_DNA"/>
</dbReference>
<name>A0ABT0KNW0_9GAMM</name>
<organism evidence="3 4">
    <name type="scientific">Shewanella electrodiphila</name>
    <dbReference type="NCBI Taxonomy" id="934143"/>
    <lineage>
        <taxon>Bacteria</taxon>
        <taxon>Pseudomonadati</taxon>
        <taxon>Pseudomonadota</taxon>
        <taxon>Gammaproteobacteria</taxon>
        <taxon>Alteromonadales</taxon>
        <taxon>Shewanellaceae</taxon>
        <taxon>Shewanella</taxon>
    </lineage>
</organism>
<reference evidence="3 4" key="1">
    <citation type="submission" date="2022-01" db="EMBL/GenBank/DDBJ databases">
        <title>Whole genome-based taxonomy of the Shewanellaceae.</title>
        <authorList>
            <person name="Martin-Rodriguez A.J."/>
        </authorList>
    </citation>
    <scope>NUCLEOTIDE SEQUENCE [LARGE SCALE GENOMIC DNA]</scope>
    <source>
        <strain evidence="3 4">DSM 24955</strain>
    </source>
</reference>
<keyword evidence="4" id="KW-1185">Reference proteome</keyword>
<dbReference type="SUPFAM" id="SSF53720">
    <property type="entry name" value="ALDH-like"/>
    <property type="match status" value="1"/>
</dbReference>
<accession>A0ABT0KNW0</accession>
<evidence type="ECO:0000313" key="4">
    <source>
        <dbReference type="Proteomes" id="UP001202134"/>
    </source>
</evidence>
<gene>
    <name evidence="3" type="ORF">L2737_09385</name>
</gene>
<comment type="caution">
    <text evidence="3">The sequence shown here is derived from an EMBL/GenBank/DDBJ whole genome shotgun (WGS) entry which is preliminary data.</text>
</comment>
<evidence type="ECO:0000313" key="3">
    <source>
        <dbReference type="EMBL" id="MCL1045537.1"/>
    </source>
</evidence>
<feature type="domain" description="Aldehyde dehydrogenase" evidence="2">
    <location>
        <begin position="26"/>
        <end position="476"/>
    </location>
</feature>
<dbReference type="Proteomes" id="UP001202134">
    <property type="component" value="Unassembled WGS sequence"/>
</dbReference>
<dbReference type="InterPro" id="IPR016162">
    <property type="entry name" value="Ald_DH_N"/>
</dbReference>
<dbReference type="InterPro" id="IPR050740">
    <property type="entry name" value="Aldehyde_DH_Superfamily"/>
</dbReference>
<evidence type="ECO:0000259" key="2">
    <source>
        <dbReference type="Pfam" id="PF00171"/>
    </source>
</evidence>
<dbReference type="CDD" id="cd07129">
    <property type="entry name" value="ALDH_KGSADH"/>
    <property type="match status" value="1"/>
</dbReference>
<dbReference type="InterPro" id="IPR044151">
    <property type="entry name" value="ALDH_KGSADH"/>
</dbReference>
<dbReference type="InterPro" id="IPR016163">
    <property type="entry name" value="Ald_DH_C"/>
</dbReference>
<dbReference type="InterPro" id="IPR016161">
    <property type="entry name" value="Ald_DH/histidinol_DH"/>
</dbReference>
<dbReference type="Pfam" id="PF00171">
    <property type="entry name" value="Aldedh"/>
    <property type="match status" value="1"/>
</dbReference>